<dbReference type="PANTHER" id="PTHR12542:SF155">
    <property type="entry name" value="EXOCYST SUBUNIT EXO70 FAMILY PROTEIN"/>
    <property type="match status" value="1"/>
</dbReference>
<evidence type="ECO:0000259" key="4">
    <source>
        <dbReference type="Pfam" id="PF03081"/>
    </source>
</evidence>
<name>A0A3B6CFS4_WHEAT</name>
<dbReference type="InterPro" id="IPR046364">
    <property type="entry name" value="Exo70_C"/>
</dbReference>
<proteinExistence type="inferred from homology"/>
<dbReference type="GO" id="GO:0015031">
    <property type="term" value="P:protein transport"/>
    <property type="evidence" value="ECO:0007669"/>
    <property type="project" value="UniProtKB-KW"/>
</dbReference>
<reference evidence="5" key="2">
    <citation type="submission" date="2018-10" db="UniProtKB">
        <authorList>
            <consortium name="EnsemblPlants"/>
        </authorList>
    </citation>
    <scope>IDENTIFICATION</scope>
</reference>
<dbReference type="GO" id="GO:0006887">
    <property type="term" value="P:exocytosis"/>
    <property type="evidence" value="ECO:0000318"/>
    <property type="project" value="GO_Central"/>
</dbReference>
<dbReference type="STRING" id="4565.A0A3B6CFS4"/>
<sequence>MSNHSGCYSASDGAHELTMVARQMVSDGYTQLTVTAFDMASPAPASGYGSGPDRELDKLLKSWFFQLDVDWILEICNHRSVLCPHKGRNFVKSWIRAVMVIVASIKELLAIAHETSAVARFGNASISAMLVFVDDIVQVYKPGNPLAVLDMYICVSSASRDVLTVHVISSEAQSIFGEIANSFDREGSMLIESIFGTIMQMHQTLMKDDEEWAVHILRGGGEVQMNIRFLVSYILLLRKAKASTENCAPSHNTEKLCDLIQDTTDYLKDLLLNKSELCSDPSLRYMFLLNNSYFIAQMLEPSAALNLELQFGRHREHKLTPECEKHMDGYLDASWGHVLSYIPRSKFPGLLQRWMRNNTSARTPLGQFKSAFYKTYRAQKFWKVPDPQLRDALRKTIAERVVSGYRVYLKEHPELEEYACHGDSSPDELEEMLAQLFEG</sequence>
<dbReference type="EnsemblPlants" id="TraesCS2B02G571100.1">
    <property type="protein sequence ID" value="TraesCS2B02G571100.1.cds1"/>
    <property type="gene ID" value="TraesCS2B02G571100"/>
</dbReference>
<evidence type="ECO:0000256" key="1">
    <source>
        <dbReference type="ARBA" id="ARBA00006756"/>
    </source>
</evidence>
<evidence type="ECO:0000313" key="5">
    <source>
        <dbReference type="EnsemblPlants" id="TraesCS2B02G571100.1.cds1"/>
    </source>
</evidence>
<dbReference type="OrthoDB" id="642550at2759"/>
<dbReference type="SUPFAM" id="SSF74788">
    <property type="entry name" value="Cullin repeat-like"/>
    <property type="match status" value="1"/>
</dbReference>
<evidence type="ECO:0000256" key="2">
    <source>
        <dbReference type="ARBA" id="ARBA00022448"/>
    </source>
</evidence>
<keyword evidence="3" id="KW-0653">Protein transport</keyword>
<dbReference type="AlphaFoldDB" id="A0A3B6CFS4"/>
<keyword evidence="3" id="KW-0268">Exocytosis</keyword>
<organism evidence="5">
    <name type="scientific">Triticum aestivum</name>
    <name type="common">Wheat</name>
    <dbReference type="NCBI Taxonomy" id="4565"/>
    <lineage>
        <taxon>Eukaryota</taxon>
        <taxon>Viridiplantae</taxon>
        <taxon>Streptophyta</taxon>
        <taxon>Embryophyta</taxon>
        <taxon>Tracheophyta</taxon>
        <taxon>Spermatophyta</taxon>
        <taxon>Magnoliopsida</taxon>
        <taxon>Liliopsida</taxon>
        <taxon>Poales</taxon>
        <taxon>Poaceae</taxon>
        <taxon>BOP clade</taxon>
        <taxon>Pooideae</taxon>
        <taxon>Triticodae</taxon>
        <taxon>Triticeae</taxon>
        <taxon>Triticinae</taxon>
        <taxon>Triticum</taxon>
    </lineage>
</organism>
<dbReference type="InterPro" id="IPR004140">
    <property type="entry name" value="Exo70"/>
</dbReference>
<dbReference type="Gramene" id="TraesCS2B03G1429400.1">
    <property type="protein sequence ID" value="TraesCS2B03G1429400.1.CDS1"/>
    <property type="gene ID" value="TraesCS2B03G1429400"/>
</dbReference>
<feature type="domain" description="Exocyst complex subunit Exo70 C-terminal" evidence="4">
    <location>
        <begin position="124"/>
        <end position="434"/>
    </location>
</feature>
<dbReference type="Proteomes" id="UP000019116">
    <property type="component" value="Chromosome 2B"/>
</dbReference>
<dbReference type="GO" id="GO:0000145">
    <property type="term" value="C:exocyst"/>
    <property type="evidence" value="ECO:0000318"/>
    <property type="project" value="GO_Central"/>
</dbReference>
<accession>A0A3B6CFS4</accession>
<keyword evidence="2 3" id="KW-0813">Transport</keyword>
<reference evidence="5" key="1">
    <citation type="submission" date="2018-08" db="EMBL/GenBank/DDBJ databases">
        <authorList>
            <person name="Rossello M."/>
        </authorList>
    </citation>
    <scope>NUCLEOTIDE SEQUENCE [LARGE SCALE GENOMIC DNA]</scope>
    <source>
        <strain evidence="5">cv. Chinese Spring</strain>
    </source>
</reference>
<dbReference type="SMR" id="A0A3B6CFS4"/>
<comment type="similarity">
    <text evidence="1 3">Belongs to the EXO70 family.</text>
</comment>
<dbReference type="OMA" id="CAPSHNT"/>
<dbReference type="Gramene" id="TraesCS2B02G571100.1">
    <property type="protein sequence ID" value="TraesCS2B02G571100.1.cds1"/>
    <property type="gene ID" value="TraesCS2B02G571100"/>
</dbReference>
<evidence type="ECO:0000313" key="6">
    <source>
        <dbReference type="Proteomes" id="UP000019116"/>
    </source>
</evidence>
<dbReference type="Pfam" id="PF03081">
    <property type="entry name" value="Exo70_C"/>
    <property type="match status" value="1"/>
</dbReference>
<keyword evidence="6" id="KW-1185">Reference proteome</keyword>
<evidence type="ECO:0000256" key="3">
    <source>
        <dbReference type="RuleBase" id="RU365026"/>
    </source>
</evidence>
<dbReference type="InterPro" id="IPR016159">
    <property type="entry name" value="Cullin_repeat-like_dom_sf"/>
</dbReference>
<protein>
    <recommendedName>
        <fullName evidence="3">Exocyst subunit Exo70 family protein</fullName>
    </recommendedName>
</protein>
<dbReference type="Gene3D" id="1.20.1280.170">
    <property type="entry name" value="Exocyst complex component Exo70"/>
    <property type="match status" value="1"/>
</dbReference>
<comment type="function">
    <text evidence="3">Component of the exocyst complex.</text>
</comment>
<dbReference type="GO" id="GO:0005546">
    <property type="term" value="F:phosphatidylinositol-4,5-bisphosphate binding"/>
    <property type="evidence" value="ECO:0007669"/>
    <property type="project" value="InterPro"/>
</dbReference>
<dbReference type="PANTHER" id="PTHR12542">
    <property type="entry name" value="EXOCYST COMPLEX PROTEIN EXO70"/>
    <property type="match status" value="1"/>
</dbReference>